<protein>
    <recommendedName>
        <fullName evidence="3">M15 family peptidase</fullName>
    </recommendedName>
</protein>
<feature type="non-terminal residue" evidence="1">
    <location>
        <position position="75"/>
    </location>
</feature>
<evidence type="ECO:0000313" key="1">
    <source>
        <dbReference type="EMBL" id="MCS5737256.1"/>
    </source>
</evidence>
<accession>A0ABT2HBC7</accession>
<gene>
    <name evidence="1" type="ORF">N1032_26355</name>
</gene>
<name>A0ABT2HBC7_9MICO</name>
<reference evidence="1" key="1">
    <citation type="submission" date="2022-08" db="EMBL/GenBank/DDBJ databases">
        <authorList>
            <person name="Deng Y."/>
            <person name="Han X.-F."/>
            <person name="Zhang Y.-Q."/>
        </authorList>
    </citation>
    <scope>NUCLEOTIDE SEQUENCE</scope>
    <source>
        <strain evidence="1">CPCC 203386</strain>
    </source>
</reference>
<organism evidence="1 2">
    <name type="scientific">Herbiconiux daphne</name>
    <dbReference type="NCBI Taxonomy" id="2970914"/>
    <lineage>
        <taxon>Bacteria</taxon>
        <taxon>Bacillati</taxon>
        <taxon>Actinomycetota</taxon>
        <taxon>Actinomycetes</taxon>
        <taxon>Micrococcales</taxon>
        <taxon>Microbacteriaceae</taxon>
        <taxon>Herbiconiux</taxon>
    </lineage>
</organism>
<evidence type="ECO:0000313" key="2">
    <source>
        <dbReference type="Proteomes" id="UP001165586"/>
    </source>
</evidence>
<proteinExistence type="predicted"/>
<evidence type="ECO:0008006" key="3">
    <source>
        <dbReference type="Google" id="ProtNLM"/>
    </source>
</evidence>
<dbReference type="RefSeq" id="WP_259543603.1">
    <property type="nucleotide sequence ID" value="NZ_JANLCJ010000542.1"/>
</dbReference>
<keyword evidence="2" id="KW-1185">Reference proteome</keyword>
<dbReference type="Gene3D" id="3.30.1380.10">
    <property type="match status" value="1"/>
</dbReference>
<dbReference type="EMBL" id="JANLCJ010000542">
    <property type="protein sequence ID" value="MCS5737256.1"/>
    <property type="molecule type" value="Genomic_DNA"/>
</dbReference>
<dbReference type="SUPFAM" id="SSF55166">
    <property type="entry name" value="Hedgehog/DD-peptidase"/>
    <property type="match status" value="1"/>
</dbReference>
<dbReference type="Proteomes" id="UP001165586">
    <property type="component" value="Unassembled WGS sequence"/>
</dbReference>
<sequence length="75" mass="8118">MSNVKLGKSSVAKLATIKPALREVCLKAFETMPFDITVLEGTRSLDRQKELVAQGASKTLKSKHLTGDAVDLAPY</sequence>
<comment type="caution">
    <text evidence="1">The sequence shown here is derived from an EMBL/GenBank/DDBJ whole genome shotgun (WGS) entry which is preliminary data.</text>
</comment>
<dbReference type="InterPro" id="IPR009045">
    <property type="entry name" value="Zn_M74/Hedgehog-like"/>
</dbReference>